<dbReference type="EMBL" id="JAUKUD010000001">
    <property type="protein sequence ID" value="KAK0754660.1"/>
    <property type="molecule type" value="Genomic_DNA"/>
</dbReference>
<accession>A0AA40FBK8</accession>
<evidence type="ECO:0000313" key="2">
    <source>
        <dbReference type="Proteomes" id="UP001172155"/>
    </source>
</evidence>
<dbReference type="AlphaFoldDB" id="A0AA40FBK8"/>
<organism evidence="1 2">
    <name type="scientific">Schizothecium vesticola</name>
    <dbReference type="NCBI Taxonomy" id="314040"/>
    <lineage>
        <taxon>Eukaryota</taxon>
        <taxon>Fungi</taxon>
        <taxon>Dikarya</taxon>
        <taxon>Ascomycota</taxon>
        <taxon>Pezizomycotina</taxon>
        <taxon>Sordariomycetes</taxon>
        <taxon>Sordariomycetidae</taxon>
        <taxon>Sordariales</taxon>
        <taxon>Schizotheciaceae</taxon>
        <taxon>Schizothecium</taxon>
    </lineage>
</organism>
<dbReference type="Proteomes" id="UP001172155">
    <property type="component" value="Unassembled WGS sequence"/>
</dbReference>
<protein>
    <submittedName>
        <fullName evidence="1">Uncharacterized protein</fullName>
    </submittedName>
</protein>
<name>A0AA40FBK8_9PEZI</name>
<gene>
    <name evidence="1" type="ORF">B0T18DRAFT_42185</name>
</gene>
<comment type="caution">
    <text evidence="1">The sequence shown here is derived from an EMBL/GenBank/DDBJ whole genome shotgun (WGS) entry which is preliminary data.</text>
</comment>
<proteinExistence type="predicted"/>
<evidence type="ECO:0000313" key="1">
    <source>
        <dbReference type="EMBL" id="KAK0754660.1"/>
    </source>
</evidence>
<reference evidence="1" key="1">
    <citation type="submission" date="2023-06" db="EMBL/GenBank/DDBJ databases">
        <title>Genome-scale phylogeny and comparative genomics of the fungal order Sordariales.</title>
        <authorList>
            <consortium name="Lawrence Berkeley National Laboratory"/>
            <person name="Hensen N."/>
            <person name="Bonometti L."/>
            <person name="Westerberg I."/>
            <person name="Brannstrom I.O."/>
            <person name="Guillou S."/>
            <person name="Cros-Aarteil S."/>
            <person name="Calhoun S."/>
            <person name="Haridas S."/>
            <person name="Kuo A."/>
            <person name="Mondo S."/>
            <person name="Pangilinan J."/>
            <person name="Riley R."/>
            <person name="LaButti K."/>
            <person name="Andreopoulos B."/>
            <person name="Lipzen A."/>
            <person name="Chen C."/>
            <person name="Yanf M."/>
            <person name="Daum C."/>
            <person name="Ng V."/>
            <person name="Clum A."/>
            <person name="Steindorff A."/>
            <person name="Ohm R."/>
            <person name="Martin F."/>
            <person name="Silar P."/>
            <person name="Natvig D."/>
            <person name="Lalanne C."/>
            <person name="Gautier V."/>
            <person name="Ament-velasquez S.L."/>
            <person name="Kruys A."/>
            <person name="Hutchinson M.I."/>
            <person name="Powell A.J."/>
            <person name="Barry K."/>
            <person name="Miller A.N."/>
            <person name="Grigoriev I.V."/>
            <person name="Debuchy R."/>
            <person name="Gladieux P."/>
            <person name="Thoren M.H."/>
            <person name="Johannesson H."/>
        </authorList>
    </citation>
    <scope>NUCLEOTIDE SEQUENCE</scope>
    <source>
        <strain evidence="1">SMH3187-1</strain>
    </source>
</reference>
<sequence length="205" mass="22904">MMSSQPHGQQVPAIEQETTPMLHIFLHFHQLLCYGITWANASGTPCDAHSYFSAGYFFFLFSPYLYLRLRQVLNSLLQSLNGTSQFISTSAQNRRDMSMSTSQSPVYLFLRAWDTTCTTVKKIGDRWSGPNRCRIVFKIAQLALRGARGAAPDRSPCSTAWGLRGFNEPVSPTLRKKTTGCGTANPASYFLAISCRPRTAMCKEI</sequence>
<keyword evidence="2" id="KW-1185">Reference proteome</keyword>